<comment type="subcellular location">
    <subcellularLocation>
        <location evidence="5">Nucleus</location>
    </subcellularLocation>
    <subcellularLocation>
        <location evidence="5">Chromosome</location>
        <location evidence="5">Telomere</location>
    </subcellularLocation>
</comment>
<protein>
    <recommendedName>
        <fullName evidence="5">DNA-binding protein RAP1</fullName>
    </recommendedName>
</protein>
<feature type="compositionally biased region" description="Basic and acidic residues" evidence="6">
    <location>
        <begin position="591"/>
        <end position="602"/>
    </location>
</feature>
<sequence>MSGRPANRLNLREAGCGAEGLFLSAHLSIIEVQLDLSVDHHFSGSSGTPRGAIRTAFCKADQDQLALFLANNPGDLGGNIIYQEFARTHPNHTWQSWRAHYISNSLVIHQIIRRIQRESEAQKNRPPPINLASSVGNPEVPSKSPIEELQLIRRRSPMTHKGKKKASFHLLEIDSDSDDSPGPEPNQSPNDTPQEFALHRITQAHQHRSRTRDWVTDLASPSQLGKIQSNPSVHSISMSREEEQKFLQFISAFPQGDLRLSLMLYEKYHSQMPKFSADEYRAYYLAHHHQNKPGRKRVASREPEGITRAKVSRLNPLPDDRARANSNESGSRRTLVDDGQGDEAPGKLTDEEDHDGFDSLSISTGSSDDLELDYILNCRDYPQVARAMNISEELLHPLLKFQENLFQPWEFDRFEAEPKSRPATEESAQGSPLVDQQPHESRSVAQEEPRQESPRVQDPTARPAVKKQASRPAVQDEAARPAAQDETARPGVQKPKSRAVALERAPRPVSQESRPVVQETEEATILRRADSSASTESRSGTQEEARQGSPRVQDPTARPAVKEQASRPAVKEQASRPAVRDEAARPAAQDEPARPGVQERKSRAVVLERAPRPVLQESRPVAQETEEATILRRADSSVSTESRSGTQEEARQGSPRVHDPTARPAVKEQASRPAVQDEAARPAVQDEPARPGVQERKSRAVVLERAPRPVLQESRPVAQETEEATILRRADSSASTSDQTSRRSSFKPARAPASVQEAIELMCIFIEDFGDLYSHADAVRLLNQCGDWSMMFEVATLRRLEQELQHDPSGTNGHDEDALDPDYAHRVQNLVWTAEEDELISQDPPQTDADTQLRRKKLLEKRSAQAIKNRKEFLQLKKNSIQ</sequence>
<dbReference type="GeneID" id="77813322"/>
<feature type="compositionally biased region" description="Basic and acidic residues" evidence="6">
    <location>
        <begin position="437"/>
        <end position="455"/>
    </location>
</feature>
<dbReference type="PANTHER" id="PTHR16466:SF6">
    <property type="entry name" value="TELOMERIC REPEAT-BINDING FACTOR 2-INTERACTING PROTEIN 1"/>
    <property type="match status" value="1"/>
</dbReference>
<feature type="compositionally biased region" description="Basic and acidic residues" evidence="6">
    <location>
        <begin position="646"/>
        <end position="670"/>
    </location>
</feature>
<proteinExistence type="inferred from homology"/>
<feature type="region of interest" description="Disordered" evidence="6">
    <location>
        <begin position="416"/>
        <end position="751"/>
    </location>
</feature>
<evidence type="ECO:0000256" key="1">
    <source>
        <dbReference type="ARBA" id="ARBA00010467"/>
    </source>
</evidence>
<dbReference type="EMBL" id="CP110429">
    <property type="protein sequence ID" value="WAQ88114.1"/>
    <property type="molecule type" value="Genomic_DNA"/>
</dbReference>
<feature type="domain" description="TERF2-interacting telomeric protein 1 Myb" evidence="7">
    <location>
        <begin position="58"/>
        <end position="102"/>
    </location>
</feature>
<evidence type="ECO:0000256" key="5">
    <source>
        <dbReference type="RuleBase" id="RU367107"/>
    </source>
</evidence>
<keyword evidence="2 5" id="KW-0158">Chromosome</keyword>
<keyword evidence="9" id="KW-1185">Reference proteome</keyword>
<dbReference type="SUPFAM" id="SSF46689">
    <property type="entry name" value="Homeodomain-like"/>
    <property type="match status" value="1"/>
</dbReference>
<reference evidence="8" key="1">
    <citation type="submission" date="2022-10" db="EMBL/GenBank/DDBJ databases">
        <title>Puccinia triticina Genome sequencing and assembly.</title>
        <authorList>
            <person name="Li C."/>
        </authorList>
    </citation>
    <scope>NUCLEOTIDE SEQUENCE</scope>
    <source>
        <strain evidence="8">Pt15</strain>
    </source>
</reference>
<dbReference type="PANTHER" id="PTHR16466">
    <property type="entry name" value="TELOMERE REPEAT-BINDING FACTOR 2-INTERACTING PROTEIN 1"/>
    <property type="match status" value="1"/>
</dbReference>
<feature type="region of interest" description="Disordered" evidence="6">
    <location>
        <begin position="118"/>
        <end position="193"/>
    </location>
</feature>
<feature type="compositionally biased region" description="Low complexity" evidence="6">
    <location>
        <begin position="732"/>
        <end position="743"/>
    </location>
</feature>
<feature type="compositionally biased region" description="Polar residues" evidence="6">
    <location>
        <begin position="531"/>
        <end position="540"/>
    </location>
</feature>
<dbReference type="RefSeq" id="XP_053023669.1">
    <property type="nucleotide sequence ID" value="XM_053172427.1"/>
</dbReference>
<dbReference type="Pfam" id="PF08914">
    <property type="entry name" value="Myb_Rap1"/>
    <property type="match status" value="1"/>
</dbReference>
<feature type="region of interest" description="Disordered" evidence="6">
    <location>
        <begin position="288"/>
        <end position="364"/>
    </location>
</feature>
<name>A0ABY7CSC3_9BASI</name>
<gene>
    <name evidence="8" type="ORF">PtA15_9A239</name>
</gene>
<comment type="subunit">
    <text evidence="5">Homodimer.</text>
</comment>
<keyword evidence="4 5" id="KW-0539">Nucleus</keyword>
<comment type="similarity">
    <text evidence="1 5">Belongs to the RAP1 family.</text>
</comment>
<feature type="compositionally biased region" description="Polar residues" evidence="6">
    <location>
        <begin position="636"/>
        <end position="645"/>
    </location>
</feature>
<dbReference type="Gene3D" id="1.10.10.60">
    <property type="entry name" value="Homeodomain-like"/>
    <property type="match status" value="1"/>
</dbReference>
<feature type="compositionally biased region" description="Basic and acidic residues" evidence="6">
    <location>
        <begin position="560"/>
        <end position="584"/>
    </location>
</feature>
<dbReference type="InterPro" id="IPR015010">
    <property type="entry name" value="TERF2IP_Myb"/>
</dbReference>
<evidence type="ECO:0000256" key="6">
    <source>
        <dbReference type="SAM" id="MobiDB-lite"/>
    </source>
</evidence>
<evidence type="ECO:0000256" key="4">
    <source>
        <dbReference type="ARBA" id="ARBA00023242"/>
    </source>
</evidence>
<evidence type="ECO:0000313" key="9">
    <source>
        <dbReference type="Proteomes" id="UP001164743"/>
    </source>
</evidence>
<dbReference type="Proteomes" id="UP001164743">
    <property type="component" value="Chromosome 9A"/>
</dbReference>
<comment type="function">
    <text evidence="5">Involved in the regulation of telomere length, clustering and has a specific role in telomere position effect (TPE).</text>
</comment>
<accession>A0ABY7CSC3</accession>
<dbReference type="InterPro" id="IPR009057">
    <property type="entry name" value="Homeodomain-like_sf"/>
</dbReference>
<dbReference type="CDD" id="cd11655">
    <property type="entry name" value="rap1_myb-like"/>
    <property type="match status" value="1"/>
</dbReference>
<feature type="compositionally biased region" description="Basic residues" evidence="6">
    <location>
        <begin position="152"/>
        <end position="167"/>
    </location>
</feature>
<keyword evidence="3 5" id="KW-0779">Telomere</keyword>
<feature type="compositionally biased region" description="Basic and acidic residues" evidence="6">
    <location>
        <begin position="687"/>
        <end position="698"/>
    </location>
</feature>
<dbReference type="InterPro" id="IPR039595">
    <property type="entry name" value="TE2IP/Rap1"/>
</dbReference>
<evidence type="ECO:0000313" key="8">
    <source>
        <dbReference type="EMBL" id="WAQ88114.1"/>
    </source>
</evidence>
<feature type="compositionally biased region" description="Basic residues" evidence="6">
    <location>
        <begin position="288"/>
        <end position="298"/>
    </location>
</feature>
<organism evidence="8 9">
    <name type="scientific">Puccinia triticina</name>
    <dbReference type="NCBI Taxonomy" id="208348"/>
    <lineage>
        <taxon>Eukaryota</taxon>
        <taxon>Fungi</taxon>
        <taxon>Dikarya</taxon>
        <taxon>Basidiomycota</taxon>
        <taxon>Pucciniomycotina</taxon>
        <taxon>Pucciniomycetes</taxon>
        <taxon>Pucciniales</taxon>
        <taxon>Pucciniaceae</taxon>
        <taxon>Puccinia</taxon>
    </lineage>
</organism>
<evidence type="ECO:0000259" key="7">
    <source>
        <dbReference type="Pfam" id="PF08914"/>
    </source>
</evidence>
<evidence type="ECO:0000256" key="3">
    <source>
        <dbReference type="ARBA" id="ARBA00022895"/>
    </source>
</evidence>
<evidence type="ECO:0000256" key="2">
    <source>
        <dbReference type="ARBA" id="ARBA00022454"/>
    </source>
</evidence>